<proteinExistence type="predicted"/>
<dbReference type="AlphaFoldDB" id="A0A0E2BDN3"/>
<gene>
    <name evidence="1" type="ORF">LEP1GSC179_3772</name>
</gene>
<reference evidence="1" key="1">
    <citation type="submission" date="2012-10" db="EMBL/GenBank/DDBJ databases">
        <authorList>
            <person name="Harkins D.M."/>
            <person name="Durkin A.S."/>
            <person name="Brinkac L.M."/>
            <person name="Haft D.H."/>
            <person name="Selengut J.D."/>
            <person name="Sanka R."/>
            <person name="DePew J."/>
            <person name="Purushe J."/>
            <person name="Matthias M.A."/>
            <person name="Vinetz J.M."/>
            <person name="Sutton G.G."/>
            <person name="Nierman W.C."/>
            <person name="Fouts D.E."/>
        </authorList>
    </citation>
    <scope>NUCLEOTIDE SEQUENCE [LARGE SCALE GENOMIC DNA]</scope>
    <source>
        <strain evidence="1">MOR084</strain>
    </source>
</reference>
<dbReference type="Proteomes" id="UP000006329">
    <property type="component" value="Unassembled WGS sequence"/>
</dbReference>
<protein>
    <submittedName>
        <fullName evidence="1">Uncharacterized protein</fullName>
    </submittedName>
</protein>
<evidence type="ECO:0000313" key="2">
    <source>
        <dbReference type="Proteomes" id="UP000006329"/>
    </source>
</evidence>
<evidence type="ECO:0000313" key="1">
    <source>
        <dbReference type="EMBL" id="EKO33040.1"/>
    </source>
</evidence>
<keyword evidence="2" id="KW-1185">Reference proteome</keyword>
<dbReference type="RefSeq" id="WP_004484992.1">
    <property type="nucleotide sequence ID" value="NZ_AHON02000059.1"/>
</dbReference>
<accession>A0A0E2BDN3</accession>
<sequence length="73" mass="8386">MGVPTNYVLGTSIKSKYSDLKIRFLHEVIVFRRSIPNEKTDFIEVFLGELRLTLKIAKMTCLKVLVLHSIFSS</sequence>
<dbReference type="EMBL" id="AHON02000059">
    <property type="protein sequence ID" value="EKO33040.1"/>
    <property type="molecule type" value="Genomic_DNA"/>
</dbReference>
<name>A0A0E2BDN3_9LEPT</name>
<organism evidence="1 2">
    <name type="scientific">Leptospira santarosai str. MOR084</name>
    <dbReference type="NCBI Taxonomy" id="1049984"/>
    <lineage>
        <taxon>Bacteria</taxon>
        <taxon>Pseudomonadati</taxon>
        <taxon>Spirochaetota</taxon>
        <taxon>Spirochaetia</taxon>
        <taxon>Leptospirales</taxon>
        <taxon>Leptospiraceae</taxon>
        <taxon>Leptospira</taxon>
    </lineage>
</organism>
<comment type="caution">
    <text evidence="1">The sequence shown here is derived from an EMBL/GenBank/DDBJ whole genome shotgun (WGS) entry which is preliminary data.</text>
</comment>